<gene>
    <name evidence="4" type="ORF">HMPREF1316_1700</name>
</gene>
<evidence type="ECO:0000313" key="5">
    <source>
        <dbReference type="Proteomes" id="UP000016638"/>
    </source>
</evidence>
<evidence type="ECO:0000256" key="1">
    <source>
        <dbReference type="ARBA" id="ARBA00005901"/>
    </source>
</evidence>
<dbReference type="Proteomes" id="UP000016638">
    <property type="component" value="Unassembled WGS sequence"/>
</dbReference>
<dbReference type="InterPro" id="IPR002842">
    <property type="entry name" value="ATPase_V1_Esu"/>
</dbReference>
<comment type="caution">
    <text evidence="4">The sequence shown here is derived from an EMBL/GenBank/DDBJ whole genome shotgun (WGS) entry which is preliminary data.</text>
</comment>
<dbReference type="InterPro" id="IPR038495">
    <property type="entry name" value="ATPase_E_C"/>
</dbReference>
<dbReference type="AlphaFoldDB" id="U2T2C4"/>
<proteinExistence type="inferred from homology"/>
<dbReference type="STRING" id="1125712.HMPREF1316_1700"/>
<keyword evidence="2" id="KW-0813">Transport</keyword>
<dbReference type="SUPFAM" id="SSF160527">
    <property type="entry name" value="V-type ATPase subunit E-like"/>
    <property type="match status" value="1"/>
</dbReference>
<keyword evidence="3" id="KW-0406">Ion transport</keyword>
<dbReference type="Gene3D" id="3.30.2320.30">
    <property type="entry name" value="ATP synthase, E subunit, C-terminal"/>
    <property type="match status" value="1"/>
</dbReference>
<organism evidence="4 5">
    <name type="scientific">Olsenella profusa F0195</name>
    <dbReference type="NCBI Taxonomy" id="1125712"/>
    <lineage>
        <taxon>Bacteria</taxon>
        <taxon>Bacillati</taxon>
        <taxon>Actinomycetota</taxon>
        <taxon>Coriobacteriia</taxon>
        <taxon>Coriobacteriales</taxon>
        <taxon>Atopobiaceae</taxon>
        <taxon>Olsenella</taxon>
    </lineage>
</organism>
<reference evidence="4 5" key="1">
    <citation type="submission" date="2013-08" db="EMBL/GenBank/DDBJ databases">
        <authorList>
            <person name="Durkin A.S."/>
            <person name="Haft D.R."/>
            <person name="McCorrison J."/>
            <person name="Torralba M."/>
            <person name="Gillis M."/>
            <person name="Haft D.H."/>
            <person name="Methe B."/>
            <person name="Sutton G."/>
            <person name="Nelson K.E."/>
        </authorList>
    </citation>
    <scope>NUCLEOTIDE SEQUENCE [LARGE SCALE GENOMIC DNA]</scope>
    <source>
        <strain evidence="4 5">F0195</strain>
    </source>
</reference>
<comment type="similarity">
    <text evidence="1">Belongs to the V-ATPase E subunit family.</text>
</comment>
<accession>U2T2C4</accession>
<dbReference type="GO" id="GO:0033178">
    <property type="term" value="C:proton-transporting two-sector ATPase complex, catalytic domain"/>
    <property type="evidence" value="ECO:0007669"/>
    <property type="project" value="InterPro"/>
</dbReference>
<protein>
    <submittedName>
        <fullName evidence="4">ATP synthase, subunit E</fullName>
    </submittedName>
</protein>
<name>U2T2C4_9ACTN</name>
<evidence type="ECO:0000256" key="2">
    <source>
        <dbReference type="ARBA" id="ARBA00022448"/>
    </source>
</evidence>
<dbReference type="PATRIC" id="fig|1125712.3.peg.1685"/>
<dbReference type="RefSeq" id="WP_021726625.1">
    <property type="nucleotide sequence ID" value="NZ_AWEZ01000060.1"/>
</dbReference>
<dbReference type="eggNOG" id="COG1390">
    <property type="taxonomic scope" value="Bacteria"/>
</dbReference>
<dbReference type="EMBL" id="AWEZ01000060">
    <property type="protein sequence ID" value="ERL07214.1"/>
    <property type="molecule type" value="Genomic_DNA"/>
</dbReference>
<keyword evidence="5" id="KW-1185">Reference proteome</keyword>
<sequence length="198" mass="21497">MAGIEAIVAAIAQEADESALHIVADAEDAAQKTLDAAHASAKGELEAERARLADDAELARRRTKSKCDMIVGQRRLANKQALVQSVLERAKDELRSLEPDAYFPMLLQLVGRYATSGTGTLLLSAADEARMPPDFEERANALVRERGGSLKVEGVDEDLGGGFILRYGLVDVSCTLDALFAERADELRDRVAQLLFQE</sequence>
<dbReference type="GO" id="GO:0046961">
    <property type="term" value="F:proton-transporting ATPase activity, rotational mechanism"/>
    <property type="evidence" value="ECO:0007669"/>
    <property type="project" value="InterPro"/>
</dbReference>
<evidence type="ECO:0000313" key="4">
    <source>
        <dbReference type="EMBL" id="ERL07214.1"/>
    </source>
</evidence>
<dbReference type="OrthoDB" id="1734087at2"/>
<evidence type="ECO:0000256" key="3">
    <source>
        <dbReference type="ARBA" id="ARBA00023065"/>
    </source>
</evidence>
<dbReference type="Pfam" id="PF01991">
    <property type="entry name" value="vATP-synt_E"/>
    <property type="match status" value="1"/>
</dbReference>